<evidence type="ECO:0000313" key="1">
    <source>
        <dbReference type="EMBL" id="SFC04225.1"/>
    </source>
</evidence>
<name>A0A1I1FY52_9SPHI</name>
<keyword evidence="2" id="KW-1185">Reference proteome</keyword>
<proteinExistence type="predicted"/>
<gene>
    <name evidence="1" type="ORF">SAMN05421747_103229</name>
</gene>
<dbReference type="SUPFAM" id="SSF142906">
    <property type="entry name" value="YjbR-like"/>
    <property type="match status" value="1"/>
</dbReference>
<dbReference type="InterPro" id="IPR038056">
    <property type="entry name" value="YjbR-like_sf"/>
</dbReference>
<accession>A0A1I1FY52</accession>
<dbReference type="InterPro" id="IPR058532">
    <property type="entry name" value="YjbR/MT2646/Rv2570-like"/>
</dbReference>
<evidence type="ECO:0000313" key="2">
    <source>
        <dbReference type="Proteomes" id="UP000199577"/>
    </source>
</evidence>
<protein>
    <submittedName>
        <fullName evidence="1">YjbR protein</fullName>
    </submittedName>
</protein>
<dbReference type="AlphaFoldDB" id="A0A1I1FY52"/>
<dbReference type="RefSeq" id="WP_090972126.1">
    <property type="nucleotide sequence ID" value="NZ_FOLL01000003.1"/>
</dbReference>
<dbReference type="STRING" id="623281.SAMN05421747_103229"/>
<reference evidence="2" key="1">
    <citation type="submission" date="2016-10" db="EMBL/GenBank/DDBJ databases">
        <authorList>
            <person name="Varghese N."/>
            <person name="Submissions S."/>
        </authorList>
    </citation>
    <scope>NUCLEOTIDE SEQUENCE [LARGE SCALE GENOMIC DNA]</scope>
    <source>
        <strain evidence="2">DSM 22900</strain>
    </source>
</reference>
<organism evidence="1 2">
    <name type="scientific">Parapedobacter composti</name>
    <dbReference type="NCBI Taxonomy" id="623281"/>
    <lineage>
        <taxon>Bacteria</taxon>
        <taxon>Pseudomonadati</taxon>
        <taxon>Bacteroidota</taxon>
        <taxon>Sphingobacteriia</taxon>
        <taxon>Sphingobacteriales</taxon>
        <taxon>Sphingobacteriaceae</taxon>
        <taxon>Parapedobacter</taxon>
    </lineage>
</organism>
<dbReference type="Proteomes" id="UP000199577">
    <property type="component" value="Unassembled WGS sequence"/>
</dbReference>
<sequence>MINGDTFTEMALSFPGTEQRPHFDRQGYRVAGKRMFASYLAADNTANIFLTPEEQALFCAMDSANIYPVPNKWGDKGATTFALDNVARELVFEALLSAYHAVVNPPRRS</sequence>
<dbReference type="OrthoDB" id="277063at2"/>
<dbReference type="EMBL" id="FOLL01000003">
    <property type="protein sequence ID" value="SFC04225.1"/>
    <property type="molecule type" value="Genomic_DNA"/>
</dbReference>
<dbReference type="Pfam" id="PF04237">
    <property type="entry name" value="YjbR"/>
    <property type="match status" value="1"/>
</dbReference>